<evidence type="ECO:0000313" key="3">
    <source>
        <dbReference type="Proteomes" id="UP001166402"/>
    </source>
</evidence>
<dbReference type="EMBL" id="JAGGLT010000002">
    <property type="protein sequence ID" value="MBP2070879.1"/>
    <property type="molecule type" value="Genomic_DNA"/>
</dbReference>
<keyword evidence="1" id="KW-1133">Transmembrane helix</keyword>
<accession>A0ABS4NCE9</accession>
<feature type="transmembrane region" description="Helical" evidence="1">
    <location>
        <begin position="126"/>
        <end position="147"/>
    </location>
</feature>
<keyword evidence="1" id="KW-0472">Membrane</keyword>
<evidence type="ECO:0000313" key="2">
    <source>
        <dbReference type="EMBL" id="MBP2070879.1"/>
    </source>
</evidence>
<gene>
    <name evidence="2" type="ORF">J2Z80_000377</name>
</gene>
<feature type="transmembrane region" description="Helical" evidence="1">
    <location>
        <begin position="100"/>
        <end position="120"/>
    </location>
</feature>
<feature type="transmembrane region" description="Helical" evidence="1">
    <location>
        <begin position="179"/>
        <end position="198"/>
    </location>
</feature>
<name>A0ABS4NCE9_9THEO</name>
<protein>
    <submittedName>
        <fullName evidence="2">Uncharacterized protein</fullName>
    </submittedName>
</protein>
<proteinExistence type="predicted"/>
<evidence type="ECO:0000256" key="1">
    <source>
        <dbReference type="SAM" id="Phobius"/>
    </source>
</evidence>
<dbReference type="Proteomes" id="UP001166402">
    <property type="component" value="Unassembled WGS sequence"/>
</dbReference>
<organism evidence="2 3">
    <name type="scientific">Thermoanaerobacterium butyriciformans</name>
    <dbReference type="NCBI Taxonomy" id="1702242"/>
    <lineage>
        <taxon>Bacteria</taxon>
        <taxon>Bacillati</taxon>
        <taxon>Bacillota</taxon>
        <taxon>Clostridia</taxon>
        <taxon>Thermoanaerobacterales</taxon>
        <taxon>Thermoanaerobacteraceae</taxon>
        <taxon>Thermoanaerobacterium</taxon>
    </lineage>
</organism>
<feature type="transmembrane region" description="Helical" evidence="1">
    <location>
        <begin position="154"/>
        <end position="173"/>
    </location>
</feature>
<sequence length="212" mass="24434">MNNKDKSIYTLTIPCRGEKHQISLTNKGKTKLINHADDEIEAELALEKLGGELPECIKIQKAWGNESYYLEQRDNDSVLDEAITYLDFAYNFRDSFKKKILGLFGIIVASLMISVIISLIQRTFDLFWIYTFASVNIVFALYYAFLFLDSSSELVVFLVTFIVIAEFLSYFYSLYDFKILSGVMLTIFMLLYFVPIIGKKILLGLVKEIEKD</sequence>
<keyword evidence="1" id="KW-0812">Transmembrane</keyword>
<keyword evidence="3" id="KW-1185">Reference proteome</keyword>
<reference evidence="2" key="1">
    <citation type="submission" date="2021-03" db="EMBL/GenBank/DDBJ databases">
        <title>Genomic Encyclopedia of Type Strains, Phase IV (KMG-IV): sequencing the most valuable type-strain genomes for metagenomic binning, comparative biology and taxonomic classification.</title>
        <authorList>
            <person name="Goeker M."/>
        </authorList>
    </citation>
    <scope>NUCLEOTIDE SEQUENCE</scope>
    <source>
        <strain evidence="2">DSM 101588</strain>
    </source>
</reference>
<dbReference type="RefSeq" id="WP_209452845.1">
    <property type="nucleotide sequence ID" value="NZ_JAGGLT010000002.1"/>
</dbReference>
<comment type="caution">
    <text evidence="2">The sequence shown here is derived from an EMBL/GenBank/DDBJ whole genome shotgun (WGS) entry which is preliminary data.</text>
</comment>